<accession>A0A060CEI7</accession>
<protein>
    <submittedName>
        <fullName evidence="1">CAZy families GT4 protein</fullName>
    </submittedName>
</protein>
<proteinExistence type="predicted"/>
<feature type="non-terminal residue" evidence="1">
    <location>
        <position position="158"/>
    </location>
</feature>
<dbReference type="AlphaFoldDB" id="A0A060CEI7"/>
<name>A0A060CEI7_9EURY</name>
<sequence>RTDGTPDAGSGGIYGTFRCSARAAAVPAHSDHLDHLIFAADTAKDRGARGLKVRLLRHLDNWALNAATLVLTDTREHKDMLRASDTGMVVPVGAPEEWYAVGDMKRQHGGIVFYGLYTPLQGTPIIAEALRILWTRSVTPPVTLIGKGQDYPRVREIL</sequence>
<evidence type="ECO:0000313" key="1">
    <source>
        <dbReference type="EMBL" id="AIA91405.1"/>
    </source>
</evidence>
<organism evidence="1">
    <name type="scientific">uncultured Methanothermus sp</name>
    <dbReference type="NCBI Taxonomy" id="1334622"/>
    <lineage>
        <taxon>Archaea</taxon>
        <taxon>Methanobacteriati</taxon>
        <taxon>Methanobacteriota</taxon>
        <taxon>Methanomada group</taxon>
        <taxon>Methanobacteria</taxon>
        <taxon>Methanobacteriales</taxon>
        <taxon>Methanothermaceae</taxon>
        <taxon>Methanothermus</taxon>
        <taxon>environmental samples</taxon>
    </lineage>
</organism>
<feature type="non-terminal residue" evidence="1">
    <location>
        <position position="1"/>
    </location>
</feature>
<dbReference type="SUPFAM" id="SSF53756">
    <property type="entry name" value="UDP-Glycosyltransferase/glycogen phosphorylase"/>
    <property type="match status" value="1"/>
</dbReference>
<reference evidence="1" key="1">
    <citation type="journal article" date="2013" name="Environ. Microbiol.">
        <title>Seasonally variable intestinal metagenomes of the red palm weevil (Rhynchophorus ferrugineus).</title>
        <authorList>
            <person name="Jia S."/>
            <person name="Zhang X."/>
            <person name="Zhang G."/>
            <person name="Yin A."/>
            <person name="Zhang S."/>
            <person name="Li F."/>
            <person name="Wang L."/>
            <person name="Zhao D."/>
            <person name="Yun Q."/>
            <person name="Tala"/>
            <person name="Wang J."/>
            <person name="Sun G."/>
            <person name="Baabdullah M."/>
            <person name="Yu X."/>
            <person name="Hu S."/>
            <person name="Al-Mssallem I.S."/>
            <person name="Yu J."/>
        </authorList>
    </citation>
    <scope>NUCLEOTIDE SEQUENCE</scope>
</reference>
<dbReference type="EMBL" id="KF124090">
    <property type="protein sequence ID" value="AIA91405.1"/>
    <property type="molecule type" value="Genomic_DNA"/>
</dbReference>